<evidence type="ECO:0000313" key="2">
    <source>
        <dbReference type="Proteomes" id="UP001152467"/>
    </source>
</evidence>
<accession>A0A9W4VMX7</accession>
<protein>
    <submittedName>
        <fullName evidence="1">Uncharacterized protein</fullName>
    </submittedName>
</protein>
<reference evidence="1" key="1">
    <citation type="submission" date="2022-07" db="EMBL/GenBank/DDBJ databases">
        <authorList>
            <person name="Criscuolo A."/>
        </authorList>
    </citation>
    <scope>NUCLEOTIDE SEQUENCE</scope>
    <source>
        <strain evidence="1">CIP111854</strain>
    </source>
</reference>
<dbReference type="Gene3D" id="2.60.120.200">
    <property type="match status" value="1"/>
</dbReference>
<keyword evidence="2" id="KW-1185">Reference proteome</keyword>
<name>A0A9W4VMX7_9GAMM</name>
<dbReference type="Proteomes" id="UP001152467">
    <property type="component" value="Unassembled WGS sequence"/>
</dbReference>
<proteinExistence type="predicted"/>
<comment type="caution">
    <text evidence="1">The sequence shown here is derived from an EMBL/GenBank/DDBJ whole genome shotgun (WGS) entry which is preliminary data.</text>
</comment>
<dbReference type="AlphaFoldDB" id="A0A9W4VMX7"/>
<dbReference type="RefSeq" id="WP_261625779.1">
    <property type="nucleotide sequence ID" value="NZ_CAMAPC010000002.1"/>
</dbReference>
<gene>
    <name evidence="1" type="ORF">PSECIP111854_00687</name>
</gene>
<evidence type="ECO:0000313" key="1">
    <source>
        <dbReference type="EMBL" id="CAH9051145.1"/>
    </source>
</evidence>
<dbReference type="SUPFAM" id="SSF49899">
    <property type="entry name" value="Concanavalin A-like lectins/glucanases"/>
    <property type="match status" value="1"/>
</dbReference>
<sequence length="1081" mass="121039">MEGVSNLFPISLKRLSKFTLLIVTLLSFYTYGQEVGVFEPLNEPVVIPEPPTLNIKTTGIEAITNKEGKKEFQYTAPHIPAIRTSNDGRIGLFLKRLGTGNPRNLTVLRPEAVERPFSTLEPGIPKGFLSDLRLENIGHGHHLALCDGSSVFSDNNTVSNPKQCSSNPENDCYELSAIGSKTDKSGTKVVRSKFSVEVQYPKTKNAKIVKVTYNSQDDVESNLMPDVSRFLEPMVTADGRLFVFRINEGRDTKPLKWKTDDGTEKSGLYDMVYAVIPESENACDITKLQGPYPISHAPFHSLVKNKYGFAQRQFRDPEGSLIKDGEPIKGTYPWVDREGRNVFFTAIRSMLNYSNHGVEYTRYKTSCVEGCSEAVSRVESGLHTQGVVAMGAWTNGKMVLLDGAFANSDYGLSTTNHKYLTLYRDVQGQDVMEVVGSARSTERDKLPLMGAKNTTFIDSLENLFNYNSNMVPSTPRDVVWHLSTGRGTADVAFDDFINKHSVIVANMNASLTHDIEDEGPIKRWEIRNHLHMRHNDGFQTRYNFGGKGFFRYGDSTLSDYEAPRIQNAATGSNDFTPNYGHTHGNVRIEPIAKGGIIGKGLWLDGESGVSFSIGKALDEAFITLFVDPRQNDSEESKTLLTFADQSTLRLSHKTLSYLVEGSTKIGYVFEVDLTAFAFTDKQWRHIALQVNKVEGGTVKIDVFLNGYLLTQWNTPIHQPFSAGDTVLGSLKGSADGIRGWVDEFKVFAYRPDLESVCNHGHGTIVGINTKQDNEKWWNEANKYGATTHEVVSKSISAKLFSRYACLHNYTEEHGFAKEKAANSLLFSKTDDHSLRQILLFPEGPLFWDMQRPDSIKNSFCLECHDSENHFTPLSVAALISQDVTTQMDKRRQPMQPLRLMMGNTPELFDKCQFNELIGSTLVDECVLGTPRRVASQKKYRIKHVATGLPLFVQNIARHGYPLKLTTREASDCNANKCDFWVEDLDNGYQGIKFIDVDLGHKSPIGVVSDNIDKKLRRSISSNCGSFTWRCDFTIIEVGHDHFQIQSGDMALTNIQGVAVFIPHNECRGLQCEFQFIVQESR</sequence>
<dbReference type="EMBL" id="CAMAPC010000002">
    <property type="protein sequence ID" value="CAH9051145.1"/>
    <property type="molecule type" value="Genomic_DNA"/>
</dbReference>
<dbReference type="InterPro" id="IPR013320">
    <property type="entry name" value="ConA-like_dom_sf"/>
</dbReference>
<organism evidence="1 2">
    <name type="scientific">Pseudoalteromonas holothuriae</name>
    <dbReference type="NCBI Taxonomy" id="2963714"/>
    <lineage>
        <taxon>Bacteria</taxon>
        <taxon>Pseudomonadati</taxon>
        <taxon>Pseudomonadota</taxon>
        <taxon>Gammaproteobacteria</taxon>
        <taxon>Alteromonadales</taxon>
        <taxon>Pseudoalteromonadaceae</taxon>
        <taxon>Pseudoalteromonas</taxon>
    </lineage>
</organism>